<feature type="compositionally biased region" description="Low complexity" evidence="1">
    <location>
        <begin position="9"/>
        <end position="24"/>
    </location>
</feature>
<sequence>MSKKSPSEGNATDDAGTARGATPGKPKDGDGKDARTIGNHPTDPNALGAKANFPPGVSAEEAHDPGNNVDSGPKVENRS</sequence>
<dbReference type="Proteomes" id="UP000542125">
    <property type="component" value="Unassembled WGS sequence"/>
</dbReference>
<comment type="caution">
    <text evidence="2">The sequence shown here is derived from an EMBL/GenBank/DDBJ whole genome shotgun (WGS) entry which is preliminary data.</text>
</comment>
<dbReference type="RefSeq" id="WP_179586227.1">
    <property type="nucleotide sequence ID" value="NZ_JACBYR010000001.1"/>
</dbReference>
<keyword evidence="3" id="KW-1185">Reference proteome</keyword>
<accession>A0A7Y9ITR4</accession>
<evidence type="ECO:0000256" key="1">
    <source>
        <dbReference type="SAM" id="MobiDB-lite"/>
    </source>
</evidence>
<protein>
    <submittedName>
        <fullName evidence="2">Uncharacterized protein</fullName>
    </submittedName>
</protein>
<proteinExistence type="predicted"/>
<evidence type="ECO:0000313" key="2">
    <source>
        <dbReference type="EMBL" id="NYE82947.1"/>
    </source>
</evidence>
<organism evidence="2 3">
    <name type="scientific">Pigmentiphaga litoralis</name>
    <dbReference type="NCBI Taxonomy" id="516702"/>
    <lineage>
        <taxon>Bacteria</taxon>
        <taxon>Pseudomonadati</taxon>
        <taxon>Pseudomonadota</taxon>
        <taxon>Betaproteobacteria</taxon>
        <taxon>Burkholderiales</taxon>
        <taxon>Alcaligenaceae</taxon>
        <taxon>Pigmentiphaga</taxon>
    </lineage>
</organism>
<gene>
    <name evidence="2" type="ORF">FHW18_002218</name>
</gene>
<feature type="region of interest" description="Disordered" evidence="1">
    <location>
        <begin position="1"/>
        <end position="79"/>
    </location>
</feature>
<feature type="compositionally biased region" description="Basic and acidic residues" evidence="1">
    <location>
        <begin position="25"/>
        <end position="35"/>
    </location>
</feature>
<evidence type="ECO:0000313" key="3">
    <source>
        <dbReference type="Proteomes" id="UP000542125"/>
    </source>
</evidence>
<reference evidence="2 3" key="1">
    <citation type="submission" date="2020-07" db="EMBL/GenBank/DDBJ databases">
        <title>Genomic Encyclopedia of Type Strains, Phase IV (KMG-V): Genome sequencing to study the core and pangenomes of soil and plant-associated prokaryotes.</title>
        <authorList>
            <person name="Whitman W."/>
        </authorList>
    </citation>
    <scope>NUCLEOTIDE SEQUENCE [LARGE SCALE GENOMIC DNA]</scope>
    <source>
        <strain evidence="2 3">SAS40</strain>
    </source>
</reference>
<dbReference type="EMBL" id="JACBYR010000001">
    <property type="protein sequence ID" value="NYE82947.1"/>
    <property type="molecule type" value="Genomic_DNA"/>
</dbReference>
<name>A0A7Y9ITR4_9BURK</name>
<dbReference type="AlphaFoldDB" id="A0A7Y9ITR4"/>